<keyword evidence="1" id="KW-0472">Membrane</keyword>
<keyword evidence="1" id="KW-0812">Transmembrane</keyword>
<dbReference type="KEGG" id="mgm:Mmc1_0965"/>
<dbReference type="RefSeq" id="WP_011712640.1">
    <property type="nucleotide sequence ID" value="NC_008576.1"/>
</dbReference>
<keyword evidence="1" id="KW-1133">Transmembrane helix</keyword>
<evidence type="ECO:0000313" key="3">
    <source>
        <dbReference type="Proteomes" id="UP000002586"/>
    </source>
</evidence>
<evidence type="ECO:0000313" key="2">
    <source>
        <dbReference type="EMBL" id="ABK43483.1"/>
    </source>
</evidence>
<reference evidence="2 3" key="2">
    <citation type="journal article" date="2012" name="Int. J. Syst. Evol. Microbiol.">
        <title>Magnetococcus marinus gen. nov., sp. nov., a marine, magnetotactic bacterium that represents a novel lineage (Magnetococcaceae fam. nov.; Magnetococcales ord. nov.) at the base of the Alphaproteobacteria.</title>
        <authorList>
            <person name="Bazylinski D.A."/>
            <person name="Williams T.J."/>
            <person name="Lefevre C.T."/>
            <person name="Berg R.J."/>
            <person name="Zhang C.L."/>
            <person name="Bowser S.S."/>
            <person name="Dean A.J."/>
            <person name="Beveridge T.J."/>
        </authorList>
    </citation>
    <scope>NUCLEOTIDE SEQUENCE [LARGE SCALE GENOMIC DNA]</scope>
    <source>
        <strain evidence="3">ATCC BAA-1437 / JCM 17883 / MC-1</strain>
    </source>
</reference>
<evidence type="ECO:0000256" key="1">
    <source>
        <dbReference type="SAM" id="Phobius"/>
    </source>
</evidence>
<sequence>MNRIQGASDGYNAMVSNTPVMWTLVGMMIVLAFFLGGYLVMRMLDRYKREKLKLEREAAKGTRRKRPSQGA</sequence>
<feature type="transmembrane region" description="Helical" evidence="1">
    <location>
        <begin position="20"/>
        <end position="41"/>
    </location>
</feature>
<proteinExistence type="predicted"/>
<dbReference type="AlphaFoldDB" id="A0L690"/>
<dbReference type="Proteomes" id="UP000002586">
    <property type="component" value="Chromosome"/>
</dbReference>
<dbReference type="HOGENOM" id="CLU_2735230_0_0_5"/>
<organism evidence="2 3">
    <name type="scientific">Magnetococcus marinus (strain ATCC BAA-1437 / JCM 17883 / MC-1)</name>
    <dbReference type="NCBI Taxonomy" id="156889"/>
    <lineage>
        <taxon>Bacteria</taxon>
        <taxon>Pseudomonadati</taxon>
        <taxon>Pseudomonadota</taxon>
        <taxon>Magnetococcia</taxon>
        <taxon>Magnetococcales</taxon>
        <taxon>Magnetococcaceae</taxon>
        <taxon>Magnetococcus</taxon>
    </lineage>
</organism>
<dbReference type="STRING" id="156889.Mmc1_0965"/>
<protein>
    <submittedName>
        <fullName evidence="2">Uncharacterized protein</fullName>
    </submittedName>
</protein>
<gene>
    <name evidence="2" type="ordered locus">Mmc1_0965</name>
</gene>
<name>A0L690_MAGMM</name>
<accession>A0L690</accession>
<reference evidence="3" key="1">
    <citation type="journal article" date="2009" name="Appl. Environ. Microbiol.">
        <title>Complete genome sequence of the chemolithoautotrophic marine magnetotactic coccus strain MC-1.</title>
        <authorList>
            <person name="Schubbe S."/>
            <person name="Williams T.J."/>
            <person name="Xie G."/>
            <person name="Kiss H.E."/>
            <person name="Brettin T.S."/>
            <person name="Martinez D."/>
            <person name="Ross C.A."/>
            <person name="Schuler D."/>
            <person name="Cox B.L."/>
            <person name="Nealson K.H."/>
            <person name="Bazylinski D.A."/>
        </authorList>
    </citation>
    <scope>NUCLEOTIDE SEQUENCE [LARGE SCALE GENOMIC DNA]</scope>
    <source>
        <strain evidence="3">ATCC BAA-1437 / JCM 17883 / MC-1</strain>
    </source>
</reference>
<dbReference type="EMBL" id="CP000471">
    <property type="protein sequence ID" value="ABK43483.1"/>
    <property type="molecule type" value="Genomic_DNA"/>
</dbReference>
<keyword evidence="3" id="KW-1185">Reference proteome</keyword>
<dbReference type="OrthoDB" id="9991873at2"/>